<feature type="compositionally biased region" description="Polar residues" evidence="1">
    <location>
        <begin position="1"/>
        <end position="13"/>
    </location>
</feature>
<name>A0A4S8LAU2_DENBC</name>
<feature type="region of interest" description="Disordered" evidence="1">
    <location>
        <begin position="1"/>
        <end position="20"/>
    </location>
</feature>
<dbReference type="OrthoDB" id="3123784at2759"/>
<dbReference type="AlphaFoldDB" id="A0A4S8LAU2"/>
<feature type="region of interest" description="Disordered" evidence="1">
    <location>
        <begin position="81"/>
        <end position="112"/>
    </location>
</feature>
<keyword evidence="3" id="KW-1185">Reference proteome</keyword>
<gene>
    <name evidence="2" type="ORF">K435DRAFT_970564</name>
</gene>
<accession>A0A4S8LAU2</accession>
<dbReference type="EMBL" id="ML179532">
    <property type="protein sequence ID" value="THU85750.1"/>
    <property type="molecule type" value="Genomic_DNA"/>
</dbReference>
<sequence length="202" mass="23569">MSNPVGDTSSESLCETRQDQDIDPRILETLTWKYYMKAHEPWDVYDFPQQYIPRVKYDYFPPTFVLGAAVTLSEYMGYANQKQPLSSSSPDSDNNQTQSPLGTVSNVPKHETHGHPPIQMVWTRSDIPYILPICSNYSLEKRFPEEECEELLDALESAGIKANVDWYLSEDYSQWEEEELLDWSQQYQDMVAKRKRSKSHRQ</sequence>
<evidence type="ECO:0000313" key="2">
    <source>
        <dbReference type="EMBL" id="THU85750.1"/>
    </source>
</evidence>
<reference evidence="2 3" key="1">
    <citation type="journal article" date="2019" name="Nat. Ecol. Evol.">
        <title>Megaphylogeny resolves global patterns of mushroom evolution.</title>
        <authorList>
            <person name="Varga T."/>
            <person name="Krizsan K."/>
            <person name="Foldi C."/>
            <person name="Dima B."/>
            <person name="Sanchez-Garcia M."/>
            <person name="Sanchez-Ramirez S."/>
            <person name="Szollosi G.J."/>
            <person name="Szarkandi J.G."/>
            <person name="Papp V."/>
            <person name="Albert L."/>
            <person name="Andreopoulos W."/>
            <person name="Angelini C."/>
            <person name="Antonin V."/>
            <person name="Barry K.W."/>
            <person name="Bougher N.L."/>
            <person name="Buchanan P."/>
            <person name="Buyck B."/>
            <person name="Bense V."/>
            <person name="Catcheside P."/>
            <person name="Chovatia M."/>
            <person name="Cooper J."/>
            <person name="Damon W."/>
            <person name="Desjardin D."/>
            <person name="Finy P."/>
            <person name="Geml J."/>
            <person name="Haridas S."/>
            <person name="Hughes K."/>
            <person name="Justo A."/>
            <person name="Karasinski D."/>
            <person name="Kautmanova I."/>
            <person name="Kiss B."/>
            <person name="Kocsube S."/>
            <person name="Kotiranta H."/>
            <person name="LaButti K.M."/>
            <person name="Lechner B.E."/>
            <person name="Liimatainen K."/>
            <person name="Lipzen A."/>
            <person name="Lukacs Z."/>
            <person name="Mihaltcheva S."/>
            <person name="Morgado L.N."/>
            <person name="Niskanen T."/>
            <person name="Noordeloos M.E."/>
            <person name="Ohm R.A."/>
            <person name="Ortiz-Santana B."/>
            <person name="Ovrebo C."/>
            <person name="Racz N."/>
            <person name="Riley R."/>
            <person name="Savchenko A."/>
            <person name="Shiryaev A."/>
            <person name="Soop K."/>
            <person name="Spirin V."/>
            <person name="Szebenyi C."/>
            <person name="Tomsovsky M."/>
            <person name="Tulloss R.E."/>
            <person name="Uehling J."/>
            <person name="Grigoriev I.V."/>
            <person name="Vagvolgyi C."/>
            <person name="Papp T."/>
            <person name="Martin F.M."/>
            <person name="Miettinen O."/>
            <person name="Hibbett D.S."/>
            <person name="Nagy L.G."/>
        </authorList>
    </citation>
    <scope>NUCLEOTIDE SEQUENCE [LARGE SCALE GENOMIC DNA]</scope>
    <source>
        <strain evidence="2 3">CBS 962.96</strain>
    </source>
</reference>
<evidence type="ECO:0000313" key="3">
    <source>
        <dbReference type="Proteomes" id="UP000297245"/>
    </source>
</evidence>
<proteinExistence type="predicted"/>
<organism evidence="2 3">
    <name type="scientific">Dendrothele bispora (strain CBS 962.96)</name>
    <dbReference type="NCBI Taxonomy" id="1314807"/>
    <lineage>
        <taxon>Eukaryota</taxon>
        <taxon>Fungi</taxon>
        <taxon>Dikarya</taxon>
        <taxon>Basidiomycota</taxon>
        <taxon>Agaricomycotina</taxon>
        <taxon>Agaricomycetes</taxon>
        <taxon>Agaricomycetidae</taxon>
        <taxon>Agaricales</taxon>
        <taxon>Agaricales incertae sedis</taxon>
        <taxon>Dendrothele</taxon>
    </lineage>
</organism>
<protein>
    <submittedName>
        <fullName evidence="2">Uncharacterized protein</fullName>
    </submittedName>
</protein>
<dbReference type="Proteomes" id="UP000297245">
    <property type="component" value="Unassembled WGS sequence"/>
</dbReference>
<feature type="compositionally biased region" description="Low complexity" evidence="1">
    <location>
        <begin position="86"/>
        <end position="99"/>
    </location>
</feature>
<evidence type="ECO:0000256" key="1">
    <source>
        <dbReference type="SAM" id="MobiDB-lite"/>
    </source>
</evidence>